<accession>A0A1E5QAL6</accession>
<evidence type="ECO:0000313" key="1">
    <source>
        <dbReference type="EMBL" id="OEJ68898.1"/>
    </source>
</evidence>
<dbReference type="Proteomes" id="UP000095347">
    <property type="component" value="Unassembled WGS sequence"/>
</dbReference>
<proteinExistence type="predicted"/>
<name>A0A1E5QAL6_9PROT</name>
<gene>
    <name evidence="1" type="ORF">BEN30_05150</name>
</gene>
<keyword evidence="2" id="KW-1185">Reference proteome</keyword>
<evidence type="ECO:0000313" key="2">
    <source>
        <dbReference type="Proteomes" id="UP000095347"/>
    </source>
</evidence>
<organism evidence="1 2">
    <name type="scientific">Magnetovibrio blakemorei</name>
    <dbReference type="NCBI Taxonomy" id="28181"/>
    <lineage>
        <taxon>Bacteria</taxon>
        <taxon>Pseudomonadati</taxon>
        <taxon>Pseudomonadota</taxon>
        <taxon>Alphaproteobacteria</taxon>
        <taxon>Rhodospirillales</taxon>
        <taxon>Magnetovibrionaceae</taxon>
        <taxon>Magnetovibrio</taxon>
    </lineage>
</organism>
<dbReference type="AlphaFoldDB" id="A0A1E5QAL6"/>
<reference evidence="2" key="1">
    <citation type="submission" date="2016-07" db="EMBL/GenBank/DDBJ databases">
        <authorList>
            <person name="Florea S."/>
            <person name="Webb J.S."/>
            <person name="Jaromczyk J."/>
            <person name="Schardl C.L."/>
        </authorList>
    </citation>
    <scope>NUCLEOTIDE SEQUENCE [LARGE SCALE GENOMIC DNA]</scope>
    <source>
        <strain evidence="2">MV-1</strain>
    </source>
</reference>
<sequence>MGMSKLQCQHNSCFYWANGKCTSISALTPVDCAQYRSKEQPRFHTLPQPGALSEIRKKMVISEWMHRLDAP</sequence>
<dbReference type="EMBL" id="MCGG01000010">
    <property type="protein sequence ID" value="OEJ68898.1"/>
    <property type="molecule type" value="Genomic_DNA"/>
</dbReference>
<comment type="caution">
    <text evidence="1">The sequence shown here is derived from an EMBL/GenBank/DDBJ whole genome shotgun (WGS) entry which is preliminary data.</text>
</comment>
<protein>
    <submittedName>
        <fullName evidence="1">Uncharacterized protein</fullName>
    </submittedName>
</protein>